<evidence type="ECO:0000256" key="9">
    <source>
        <dbReference type="ARBA" id="ARBA00022723"/>
    </source>
</evidence>
<keyword evidence="7" id="KW-0808">Transferase</keyword>
<accession>A0A645EZX6</accession>
<dbReference type="EC" id="2.7.7.23" evidence="5"/>
<dbReference type="GO" id="GO:0005737">
    <property type="term" value="C:cytoplasm"/>
    <property type="evidence" value="ECO:0007669"/>
    <property type="project" value="UniProtKB-SubCell"/>
</dbReference>
<evidence type="ECO:0000259" key="16">
    <source>
        <dbReference type="Pfam" id="PF25087"/>
    </source>
</evidence>
<organism evidence="17">
    <name type="scientific">bioreactor metagenome</name>
    <dbReference type="NCBI Taxonomy" id="1076179"/>
    <lineage>
        <taxon>unclassified sequences</taxon>
        <taxon>metagenomes</taxon>
        <taxon>ecological metagenomes</taxon>
    </lineage>
</organism>
<evidence type="ECO:0000256" key="4">
    <source>
        <dbReference type="ARBA" id="ARBA00007947"/>
    </source>
</evidence>
<evidence type="ECO:0000256" key="14">
    <source>
        <dbReference type="ARBA" id="ARBA00023316"/>
    </source>
</evidence>
<keyword evidence="11" id="KW-0133">Cell shape</keyword>
<protein>
    <recommendedName>
        <fullName evidence="5">UDP-N-acetylglucosamine diphosphorylase</fullName>
        <ecNumber evidence="5">2.7.7.23</ecNumber>
    </recommendedName>
</protein>
<comment type="catalytic activity">
    <reaction evidence="15">
        <text>N-acetyl-alpha-D-glucosamine 1-phosphate + UTP + H(+) = UDP-N-acetyl-alpha-D-glucosamine + diphosphate</text>
        <dbReference type="Rhea" id="RHEA:13509"/>
        <dbReference type="ChEBI" id="CHEBI:15378"/>
        <dbReference type="ChEBI" id="CHEBI:33019"/>
        <dbReference type="ChEBI" id="CHEBI:46398"/>
        <dbReference type="ChEBI" id="CHEBI:57705"/>
        <dbReference type="ChEBI" id="CHEBI:57776"/>
        <dbReference type="EC" id="2.7.7.23"/>
    </reaction>
</comment>
<dbReference type="AlphaFoldDB" id="A0A645EZX6"/>
<dbReference type="InterPro" id="IPR056729">
    <property type="entry name" value="GMPPB_C"/>
</dbReference>
<dbReference type="PANTHER" id="PTHR43584:SF3">
    <property type="entry name" value="BIFUNCTIONAL PROTEIN GLMU"/>
    <property type="match status" value="1"/>
</dbReference>
<dbReference type="PROSITE" id="PS00101">
    <property type="entry name" value="HEXAPEP_TRANSFERASES"/>
    <property type="match status" value="1"/>
</dbReference>
<evidence type="ECO:0000256" key="5">
    <source>
        <dbReference type="ARBA" id="ARBA00012457"/>
    </source>
</evidence>
<dbReference type="InterPro" id="IPR011004">
    <property type="entry name" value="Trimer_LpxA-like_sf"/>
</dbReference>
<evidence type="ECO:0000256" key="11">
    <source>
        <dbReference type="ARBA" id="ARBA00022960"/>
    </source>
</evidence>
<evidence type="ECO:0000256" key="2">
    <source>
        <dbReference type="ARBA" id="ARBA00004496"/>
    </source>
</evidence>
<gene>
    <name evidence="17" type="primary">glmU_42</name>
    <name evidence="17" type="ORF">SDC9_154767</name>
</gene>
<dbReference type="PANTHER" id="PTHR43584">
    <property type="entry name" value="NUCLEOTIDYL TRANSFERASE"/>
    <property type="match status" value="1"/>
</dbReference>
<keyword evidence="14" id="KW-0961">Cell wall biogenesis/degradation</keyword>
<evidence type="ECO:0000256" key="7">
    <source>
        <dbReference type="ARBA" id="ARBA00022679"/>
    </source>
</evidence>
<evidence type="ECO:0000256" key="13">
    <source>
        <dbReference type="ARBA" id="ARBA00023315"/>
    </source>
</evidence>
<name>A0A645EZX6_9ZZZZ</name>
<dbReference type="InterPro" id="IPR050065">
    <property type="entry name" value="GlmU-like"/>
</dbReference>
<dbReference type="GO" id="GO:0003977">
    <property type="term" value="F:UDP-N-acetylglucosamine diphosphorylase activity"/>
    <property type="evidence" value="ECO:0007669"/>
    <property type="project" value="UniProtKB-EC"/>
</dbReference>
<evidence type="ECO:0000256" key="12">
    <source>
        <dbReference type="ARBA" id="ARBA00022984"/>
    </source>
</evidence>
<dbReference type="GO" id="GO:0046872">
    <property type="term" value="F:metal ion binding"/>
    <property type="evidence" value="ECO:0007669"/>
    <property type="project" value="UniProtKB-KW"/>
</dbReference>
<comment type="subcellular location">
    <subcellularLocation>
        <location evidence="2">Cytoplasm</location>
    </subcellularLocation>
</comment>
<feature type="domain" description="Mannose-1-phosphate guanyltransferase C-terminal" evidence="16">
    <location>
        <begin position="1"/>
        <end position="63"/>
    </location>
</feature>
<keyword evidence="13" id="KW-0012">Acyltransferase</keyword>
<evidence type="ECO:0000313" key="17">
    <source>
        <dbReference type="EMBL" id="MPN07497.1"/>
    </source>
</evidence>
<dbReference type="Pfam" id="PF00132">
    <property type="entry name" value="Hexapep"/>
    <property type="match status" value="1"/>
</dbReference>
<dbReference type="Gene3D" id="2.160.10.10">
    <property type="entry name" value="Hexapeptide repeat proteins"/>
    <property type="match status" value="1"/>
</dbReference>
<dbReference type="GO" id="GO:0071555">
    <property type="term" value="P:cell wall organization"/>
    <property type="evidence" value="ECO:0007669"/>
    <property type="project" value="UniProtKB-KW"/>
</dbReference>
<dbReference type="EMBL" id="VSSQ01053465">
    <property type="protein sequence ID" value="MPN07497.1"/>
    <property type="molecule type" value="Genomic_DNA"/>
</dbReference>
<evidence type="ECO:0000256" key="10">
    <source>
        <dbReference type="ARBA" id="ARBA00022842"/>
    </source>
</evidence>
<keyword evidence="6" id="KW-0963">Cytoplasm</keyword>
<evidence type="ECO:0000256" key="6">
    <source>
        <dbReference type="ARBA" id="ARBA00022490"/>
    </source>
</evidence>
<comment type="similarity">
    <text evidence="3">In the C-terminal section; belongs to the transferase hexapeptide repeat family.</text>
</comment>
<keyword evidence="12" id="KW-0573">Peptidoglycan synthesis</keyword>
<evidence type="ECO:0000256" key="1">
    <source>
        <dbReference type="ARBA" id="ARBA00001946"/>
    </source>
</evidence>
<evidence type="ECO:0000256" key="3">
    <source>
        <dbReference type="ARBA" id="ARBA00007707"/>
    </source>
</evidence>
<sequence>MDDNTTVGPYAYIRPNCSIGKNVKIGDFVEIKNSNIGDGTKVSHLTYVGDSDVGKRINFGCGTVTVNYDGHKKFRTVIDDDVFIGCNTNLIAPVKVGKGSYIAAGSTITDEVPENSLAIARERQVNKNGWVKK</sequence>
<dbReference type="GO" id="GO:0016746">
    <property type="term" value="F:acyltransferase activity"/>
    <property type="evidence" value="ECO:0007669"/>
    <property type="project" value="UniProtKB-KW"/>
</dbReference>
<proteinExistence type="inferred from homology"/>
<keyword evidence="9" id="KW-0479">Metal-binding</keyword>
<comment type="cofactor">
    <cofactor evidence="1">
        <name>Mg(2+)</name>
        <dbReference type="ChEBI" id="CHEBI:18420"/>
    </cofactor>
</comment>
<keyword evidence="10" id="KW-0460">Magnesium</keyword>
<comment type="caution">
    <text evidence="17">The sequence shown here is derived from an EMBL/GenBank/DDBJ whole genome shotgun (WGS) entry which is preliminary data.</text>
</comment>
<comment type="similarity">
    <text evidence="4">In the N-terminal section; belongs to the N-acetylglucosamine-1-phosphate uridyltransferase family.</text>
</comment>
<reference evidence="17" key="1">
    <citation type="submission" date="2019-08" db="EMBL/GenBank/DDBJ databases">
        <authorList>
            <person name="Kucharzyk K."/>
            <person name="Murdoch R.W."/>
            <person name="Higgins S."/>
            <person name="Loffler F."/>
        </authorList>
    </citation>
    <scope>NUCLEOTIDE SEQUENCE</scope>
</reference>
<dbReference type="Pfam" id="PF25087">
    <property type="entry name" value="GMPPB_C"/>
    <property type="match status" value="1"/>
</dbReference>
<dbReference type="SUPFAM" id="SSF51161">
    <property type="entry name" value="Trimeric LpxA-like enzymes"/>
    <property type="match status" value="1"/>
</dbReference>
<dbReference type="InterPro" id="IPR001451">
    <property type="entry name" value="Hexapep"/>
</dbReference>
<dbReference type="GO" id="GO:0009252">
    <property type="term" value="P:peptidoglycan biosynthetic process"/>
    <property type="evidence" value="ECO:0007669"/>
    <property type="project" value="UniProtKB-KW"/>
</dbReference>
<evidence type="ECO:0000256" key="8">
    <source>
        <dbReference type="ARBA" id="ARBA00022695"/>
    </source>
</evidence>
<dbReference type="InterPro" id="IPR018357">
    <property type="entry name" value="Hexapep_transf_CS"/>
</dbReference>
<keyword evidence="8" id="KW-0548">Nucleotidyltransferase</keyword>
<evidence type="ECO:0000256" key="15">
    <source>
        <dbReference type="ARBA" id="ARBA00048493"/>
    </source>
</evidence>
<dbReference type="GO" id="GO:0008360">
    <property type="term" value="P:regulation of cell shape"/>
    <property type="evidence" value="ECO:0007669"/>
    <property type="project" value="UniProtKB-KW"/>
</dbReference>